<protein>
    <submittedName>
        <fullName evidence="1">Uncharacterized protein</fullName>
    </submittedName>
</protein>
<organism evidence="1 2">
    <name type="scientific">Capsulimonas corticalis</name>
    <dbReference type="NCBI Taxonomy" id="2219043"/>
    <lineage>
        <taxon>Bacteria</taxon>
        <taxon>Bacillati</taxon>
        <taxon>Armatimonadota</taxon>
        <taxon>Armatimonadia</taxon>
        <taxon>Capsulimonadales</taxon>
        <taxon>Capsulimonadaceae</taxon>
        <taxon>Capsulimonas</taxon>
    </lineage>
</organism>
<sequence>MVLIGMPDAATKAGVSRSSIKRALENAGVNLHKINERAWAVEETDLQAYLERRGGSLERGRPAGSPNRLRKGHAPSHLRDAFCEWCDLTEESSVVEVGGEDKPIRWLLGRLWNCTDVLAAVYCQNLEIPVGSTYAVAVRDVMSKLGEEAE</sequence>
<dbReference type="KEGG" id="ccot:CCAX7_54510"/>
<accession>A0A402D5S9</accession>
<proteinExistence type="predicted"/>
<name>A0A402D5S9_9BACT</name>
<reference evidence="1 2" key="1">
    <citation type="journal article" date="2019" name="Int. J. Syst. Evol. Microbiol.">
        <title>Capsulimonas corticalis gen. nov., sp. nov., an aerobic capsulated bacterium, of a novel bacterial order, Capsulimonadales ord. nov., of the class Armatimonadia of the phylum Armatimonadetes.</title>
        <authorList>
            <person name="Li J."/>
            <person name="Kudo C."/>
            <person name="Tonouchi A."/>
        </authorList>
    </citation>
    <scope>NUCLEOTIDE SEQUENCE [LARGE SCALE GENOMIC DNA]</scope>
    <source>
        <strain evidence="1 2">AX-7</strain>
    </source>
</reference>
<dbReference type="AlphaFoldDB" id="A0A402D5S9"/>
<dbReference type="Proteomes" id="UP000287394">
    <property type="component" value="Chromosome"/>
</dbReference>
<gene>
    <name evidence="1" type="ORF">CCAX7_54510</name>
</gene>
<dbReference type="EMBL" id="AP025739">
    <property type="protein sequence ID" value="BDI33400.1"/>
    <property type="molecule type" value="Genomic_DNA"/>
</dbReference>
<evidence type="ECO:0000313" key="1">
    <source>
        <dbReference type="EMBL" id="BDI33400.1"/>
    </source>
</evidence>
<evidence type="ECO:0000313" key="2">
    <source>
        <dbReference type="Proteomes" id="UP000287394"/>
    </source>
</evidence>
<keyword evidence="2" id="KW-1185">Reference proteome</keyword>